<evidence type="ECO:0000256" key="1">
    <source>
        <dbReference type="ARBA" id="ARBA00000971"/>
    </source>
</evidence>
<evidence type="ECO:0000313" key="8">
    <source>
        <dbReference type="EMBL" id="MBF6058453.1"/>
    </source>
</evidence>
<dbReference type="GO" id="GO:0016853">
    <property type="term" value="F:isomerase activity"/>
    <property type="evidence" value="ECO:0007669"/>
    <property type="project" value="UniProtKB-KW"/>
</dbReference>
<keyword evidence="3 5" id="KW-0697">Rotamase</keyword>
<dbReference type="EC" id="5.2.1.8" evidence="6"/>
<organism evidence="8 9">
    <name type="scientific">Thiomicrorhabdus heinhorstiae</name>
    <dbReference type="NCBI Taxonomy" id="2748010"/>
    <lineage>
        <taxon>Bacteria</taxon>
        <taxon>Pseudomonadati</taxon>
        <taxon>Pseudomonadota</taxon>
        <taxon>Gammaproteobacteria</taxon>
        <taxon>Thiotrichales</taxon>
        <taxon>Piscirickettsiaceae</taxon>
        <taxon>Thiomicrorhabdus</taxon>
    </lineage>
</organism>
<feature type="domain" description="PPIase FKBP-type" evidence="7">
    <location>
        <begin position="13"/>
        <end position="97"/>
    </location>
</feature>
<dbReference type="InterPro" id="IPR046357">
    <property type="entry name" value="PPIase_dom_sf"/>
</dbReference>
<evidence type="ECO:0000256" key="4">
    <source>
        <dbReference type="ARBA" id="ARBA00023235"/>
    </source>
</evidence>
<dbReference type="PANTHER" id="PTHR47861:SF4">
    <property type="entry name" value="FKBP-TYPE 16 KDA PEPTIDYL-PROLYL CIS-TRANS ISOMERASE"/>
    <property type="match status" value="1"/>
</dbReference>
<dbReference type="InterPro" id="IPR001179">
    <property type="entry name" value="PPIase_FKBP_dom"/>
</dbReference>
<evidence type="ECO:0000256" key="6">
    <source>
        <dbReference type="RuleBase" id="RU003915"/>
    </source>
</evidence>
<reference evidence="8 9" key="1">
    <citation type="submission" date="2020-11" db="EMBL/GenBank/DDBJ databases">
        <title>Sulfur oxidizing isolate from Hospital Hole Sinkhole.</title>
        <authorList>
            <person name="Scott K.M."/>
        </authorList>
    </citation>
    <scope>NUCLEOTIDE SEQUENCE [LARGE SCALE GENOMIC DNA]</scope>
    <source>
        <strain evidence="8 9">HH1</strain>
    </source>
</reference>
<dbReference type="InterPro" id="IPR048261">
    <property type="entry name" value="SlpA/SlyD-like_ins_sf"/>
</dbReference>
<evidence type="ECO:0000259" key="7">
    <source>
        <dbReference type="PROSITE" id="PS50059"/>
    </source>
</evidence>
<accession>A0ABS0BXD1</accession>
<comment type="caution">
    <text evidence="8">The sequence shown here is derived from an EMBL/GenBank/DDBJ whole genome shotgun (WGS) entry which is preliminary data.</text>
</comment>
<dbReference type="Proteomes" id="UP001193680">
    <property type="component" value="Unassembled WGS sequence"/>
</dbReference>
<dbReference type="Pfam" id="PF00254">
    <property type="entry name" value="FKBP_C"/>
    <property type="match status" value="1"/>
</dbReference>
<dbReference type="PANTHER" id="PTHR47861">
    <property type="entry name" value="FKBP-TYPE PEPTIDYL-PROLYL CIS-TRANS ISOMERASE SLYD"/>
    <property type="match status" value="1"/>
</dbReference>
<evidence type="ECO:0000313" key="9">
    <source>
        <dbReference type="Proteomes" id="UP001193680"/>
    </source>
</evidence>
<comment type="catalytic activity">
    <reaction evidence="1 5 6">
        <text>[protein]-peptidylproline (omega=180) = [protein]-peptidylproline (omega=0)</text>
        <dbReference type="Rhea" id="RHEA:16237"/>
        <dbReference type="Rhea" id="RHEA-COMP:10747"/>
        <dbReference type="Rhea" id="RHEA-COMP:10748"/>
        <dbReference type="ChEBI" id="CHEBI:83833"/>
        <dbReference type="ChEBI" id="CHEBI:83834"/>
        <dbReference type="EC" id="5.2.1.8"/>
    </reaction>
</comment>
<protein>
    <recommendedName>
        <fullName evidence="6">Peptidyl-prolyl cis-trans isomerase</fullName>
        <ecNumber evidence="6">5.2.1.8</ecNumber>
    </recommendedName>
</protein>
<name>A0ABS0BXD1_9GAMM</name>
<proteinExistence type="inferred from homology"/>
<dbReference type="PROSITE" id="PS50059">
    <property type="entry name" value="FKBP_PPIASE"/>
    <property type="match status" value="1"/>
</dbReference>
<keyword evidence="4 5" id="KW-0413">Isomerase</keyword>
<evidence type="ECO:0000256" key="5">
    <source>
        <dbReference type="PROSITE-ProRule" id="PRU00277"/>
    </source>
</evidence>
<comment type="similarity">
    <text evidence="2 6">Belongs to the FKBP-type PPIase family.</text>
</comment>
<dbReference type="SUPFAM" id="SSF54534">
    <property type="entry name" value="FKBP-like"/>
    <property type="match status" value="1"/>
</dbReference>
<keyword evidence="9" id="KW-1185">Reference proteome</keyword>
<evidence type="ECO:0000256" key="2">
    <source>
        <dbReference type="ARBA" id="ARBA00006577"/>
    </source>
</evidence>
<dbReference type="Gene3D" id="2.40.10.330">
    <property type="match status" value="1"/>
</dbReference>
<gene>
    <name evidence="8" type="ORF">H8792_008875</name>
</gene>
<dbReference type="EMBL" id="JACBGI020000018">
    <property type="protein sequence ID" value="MBF6058453.1"/>
    <property type="molecule type" value="Genomic_DNA"/>
</dbReference>
<evidence type="ECO:0000256" key="3">
    <source>
        <dbReference type="ARBA" id="ARBA00023110"/>
    </source>
</evidence>
<dbReference type="Gene3D" id="3.10.50.40">
    <property type="match status" value="1"/>
</dbReference>
<dbReference type="RefSeq" id="WP_185978596.1">
    <property type="nucleotide sequence ID" value="NZ_JACBGI020000018.1"/>
</dbReference>
<sequence>MSIQSPLPIVQEHSDLSISFELSFPDGTLIEKSDADEPFRFQIGDGTFVPNLESLLIGLELGTSAKFTLSPDRAFGQHDPQNLHTMARSDFPEDMPLEEGHVIGFNTPTGDEIPARVHQLDGEEVVMDFNHPLAGQTVIFRVKIEAIHDSLQ</sequence>